<evidence type="ECO:0000313" key="1">
    <source>
        <dbReference type="EMBL" id="PSB26277.1"/>
    </source>
</evidence>
<dbReference type="AlphaFoldDB" id="A0A2T1E0L2"/>
<evidence type="ECO:0000313" key="2">
    <source>
        <dbReference type="Proteomes" id="UP000239576"/>
    </source>
</evidence>
<gene>
    <name evidence="1" type="ORF">C7B82_20400</name>
</gene>
<protein>
    <recommendedName>
        <fullName evidence="3">MerR family transcriptional regulator</fullName>
    </recommendedName>
</protein>
<sequence>MTFSLAKTVVSTDGEPLYTFEAAAILTETSLTVVEVYVELGVIEAIDSMLHARELTRIAQIQRLRQDLGLNLVGAAMVLDMAQEIAQLRAQLSVYQSHRSDA</sequence>
<reference evidence="1 2" key="2">
    <citation type="submission" date="2018-03" db="EMBL/GenBank/DDBJ databases">
        <title>The ancient ancestry and fast evolution of plastids.</title>
        <authorList>
            <person name="Moore K.R."/>
            <person name="Magnabosco C."/>
            <person name="Momper L."/>
            <person name="Gold D.A."/>
            <person name="Bosak T."/>
            <person name="Fournier G.P."/>
        </authorList>
    </citation>
    <scope>NUCLEOTIDE SEQUENCE [LARGE SCALE GENOMIC DNA]</scope>
    <source>
        <strain evidence="1 2">ULC18</strain>
    </source>
</reference>
<accession>A0A2T1E0L2</accession>
<comment type="caution">
    <text evidence="1">The sequence shown here is derived from an EMBL/GenBank/DDBJ whole genome shotgun (WGS) entry which is preliminary data.</text>
</comment>
<name>A0A2T1E0L2_9CYAN</name>
<dbReference type="Gene3D" id="1.10.1660.10">
    <property type="match status" value="1"/>
</dbReference>
<dbReference type="Proteomes" id="UP000239576">
    <property type="component" value="Unassembled WGS sequence"/>
</dbReference>
<organism evidence="1 2">
    <name type="scientific">Stenomitos frigidus ULC18</name>
    <dbReference type="NCBI Taxonomy" id="2107698"/>
    <lineage>
        <taxon>Bacteria</taxon>
        <taxon>Bacillati</taxon>
        <taxon>Cyanobacteriota</taxon>
        <taxon>Cyanophyceae</taxon>
        <taxon>Leptolyngbyales</taxon>
        <taxon>Leptolyngbyaceae</taxon>
        <taxon>Stenomitos</taxon>
    </lineage>
</organism>
<keyword evidence="2" id="KW-1185">Reference proteome</keyword>
<dbReference type="OrthoDB" id="488420at2"/>
<dbReference type="RefSeq" id="WP_106258129.1">
    <property type="nucleotide sequence ID" value="NZ_CAWNSW010000044.1"/>
</dbReference>
<dbReference type="Pfam" id="PF13591">
    <property type="entry name" value="MerR_2"/>
    <property type="match status" value="1"/>
</dbReference>
<reference evidence="2" key="1">
    <citation type="submission" date="2018-02" db="EMBL/GenBank/DDBJ databases">
        <authorList>
            <person name="Moore K."/>
            <person name="Momper L."/>
        </authorList>
    </citation>
    <scope>NUCLEOTIDE SEQUENCE [LARGE SCALE GENOMIC DNA]</scope>
    <source>
        <strain evidence="2">ULC18</strain>
    </source>
</reference>
<dbReference type="EMBL" id="PVWK01000110">
    <property type="protein sequence ID" value="PSB26277.1"/>
    <property type="molecule type" value="Genomic_DNA"/>
</dbReference>
<evidence type="ECO:0008006" key="3">
    <source>
        <dbReference type="Google" id="ProtNLM"/>
    </source>
</evidence>
<proteinExistence type="predicted"/>